<evidence type="ECO:0000313" key="2">
    <source>
        <dbReference type="EMBL" id="MBB4917525.1"/>
    </source>
</evidence>
<gene>
    <name evidence="2" type="ORF">FHS44_004633</name>
</gene>
<keyword evidence="1" id="KW-0812">Transmembrane</keyword>
<sequence length="105" mass="10968">MIALINAARLGVSVRGKVVIVCLGLTGVILSVVVAVNLGVEAYRWPSSLIAVVVNIVQVGVQRPYGPDPLLLSRGGDRAPMWVPGAVAVIGGLLFDGVVELWIRA</sequence>
<protein>
    <submittedName>
        <fullName evidence="2">Uncharacterized protein</fullName>
    </submittedName>
</protein>
<keyword evidence="1" id="KW-1133">Transmembrane helix</keyword>
<dbReference type="RefSeq" id="WP_221461129.1">
    <property type="nucleotide sequence ID" value="NZ_JACHJP010000004.1"/>
</dbReference>
<keyword evidence="1" id="KW-0472">Membrane</keyword>
<comment type="caution">
    <text evidence="2">The sequence shown here is derived from an EMBL/GenBank/DDBJ whole genome shotgun (WGS) entry which is preliminary data.</text>
</comment>
<keyword evidence="3" id="KW-1185">Reference proteome</keyword>
<dbReference type="Proteomes" id="UP000552644">
    <property type="component" value="Unassembled WGS sequence"/>
</dbReference>
<organism evidence="2 3">
    <name type="scientific">Streptosporangium saharense</name>
    <dbReference type="NCBI Taxonomy" id="1706840"/>
    <lineage>
        <taxon>Bacteria</taxon>
        <taxon>Bacillati</taxon>
        <taxon>Actinomycetota</taxon>
        <taxon>Actinomycetes</taxon>
        <taxon>Streptosporangiales</taxon>
        <taxon>Streptosporangiaceae</taxon>
        <taxon>Streptosporangium</taxon>
    </lineage>
</organism>
<reference evidence="2 3" key="1">
    <citation type="submission" date="2020-08" db="EMBL/GenBank/DDBJ databases">
        <title>Genomic Encyclopedia of Type Strains, Phase III (KMG-III): the genomes of soil and plant-associated and newly described type strains.</title>
        <authorList>
            <person name="Whitman W."/>
        </authorList>
    </citation>
    <scope>NUCLEOTIDE SEQUENCE [LARGE SCALE GENOMIC DNA]</scope>
    <source>
        <strain evidence="2 3">CECT 8840</strain>
    </source>
</reference>
<evidence type="ECO:0000256" key="1">
    <source>
        <dbReference type="SAM" id="Phobius"/>
    </source>
</evidence>
<feature type="transmembrane region" description="Helical" evidence="1">
    <location>
        <begin position="18"/>
        <end position="38"/>
    </location>
</feature>
<dbReference type="EMBL" id="JACHJP010000004">
    <property type="protein sequence ID" value="MBB4917525.1"/>
    <property type="molecule type" value="Genomic_DNA"/>
</dbReference>
<name>A0A7W7QPV9_9ACTN</name>
<dbReference type="AlphaFoldDB" id="A0A7W7QPV9"/>
<proteinExistence type="predicted"/>
<evidence type="ECO:0000313" key="3">
    <source>
        <dbReference type="Proteomes" id="UP000552644"/>
    </source>
</evidence>
<feature type="transmembrane region" description="Helical" evidence="1">
    <location>
        <begin position="81"/>
        <end position="103"/>
    </location>
</feature>
<accession>A0A7W7QPV9</accession>